<feature type="domain" description="Cyclic nucleotide-binding" evidence="5">
    <location>
        <begin position="868"/>
        <end position="983"/>
    </location>
</feature>
<dbReference type="Pfam" id="PF13646">
    <property type="entry name" value="HEAT_2"/>
    <property type="match status" value="1"/>
</dbReference>
<accession>A0A3M8D655</accession>
<feature type="transmembrane region" description="Helical" evidence="4">
    <location>
        <begin position="235"/>
        <end position="253"/>
    </location>
</feature>
<feature type="transmembrane region" description="Helical" evidence="4">
    <location>
        <begin position="149"/>
        <end position="167"/>
    </location>
</feature>
<name>A0A3M8D655_9BACL</name>
<dbReference type="SUPFAM" id="SSF48371">
    <property type="entry name" value="ARM repeat"/>
    <property type="match status" value="1"/>
</dbReference>
<dbReference type="SMART" id="SM00100">
    <property type="entry name" value="cNMP"/>
    <property type="match status" value="2"/>
</dbReference>
<comment type="subcellular location">
    <subcellularLocation>
        <location evidence="1">Cell membrane</location>
        <topology evidence="1">Multi-pass membrane protein</topology>
    </subcellularLocation>
</comment>
<feature type="transmembrane region" description="Helical" evidence="4">
    <location>
        <begin position="273"/>
        <end position="292"/>
    </location>
</feature>
<dbReference type="Gene3D" id="1.20.1250.20">
    <property type="entry name" value="MFS general substrate transporter like domains"/>
    <property type="match status" value="1"/>
</dbReference>
<dbReference type="GO" id="GO:0022857">
    <property type="term" value="F:transmembrane transporter activity"/>
    <property type="evidence" value="ECO:0007669"/>
    <property type="project" value="InterPro"/>
</dbReference>
<dbReference type="InterPro" id="IPR011701">
    <property type="entry name" value="MFS"/>
</dbReference>
<evidence type="ECO:0000256" key="3">
    <source>
        <dbReference type="SAM" id="MobiDB-lite"/>
    </source>
</evidence>
<feature type="compositionally biased region" description="Basic and acidic residues" evidence="3">
    <location>
        <begin position="209"/>
        <end position="219"/>
    </location>
</feature>
<dbReference type="Proteomes" id="UP000281915">
    <property type="component" value="Unassembled WGS sequence"/>
</dbReference>
<dbReference type="SUPFAM" id="SSF51206">
    <property type="entry name" value="cAMP-binding domain-like"/>
    <property type="match status" value="2"/>
</dbReference>
<dbReference type="GO" id="GO:0005886">
    <property type="term" value="C:plasma membrane"/>
    <property type="evidence" value="ECO:0007669"/>
    <property type="project" value="UniProtKB-SubCell"/>
</dbReference>
<dbReference type="InterPro" id="IPR014710">
    <property type="entry name" value="RmlC-like_jellyroll"/>
</dbReference>
<feature type="transmembrane region" description="Helical" evidence="4">
    <location>
        <begin position="392"/>
        <end position="411"/>
    </location>
</feature>
<dbReference type="AlphaFoldDB" id="A0A3M8D655"/>
<keyword evidence="4" id="KW-1133">Transmembrane helix</keyword>
<dbReference type="InterPro" id="IPR036259">
    <property type="entry name" value="MFS_trans_sf"/>
</dbReference>
<evidence type="ECO:0000313" key="7">
    <source>
        <dbReference type="Proteomes" id="UP000281915"/>
    </source>
</evidence>
<feature type="transmembrane region" description="Helical" evidence="4">
    <location>
        <begin position="59"/>
        <end position="76"/>
    </location>
</feature>
<feature type="transmembrane region" description="Helical" evidence="4">
    <location>
        <begin position="20"/>
        <end position="39"/>
    </location>
</feature>
<feature type="transmembrane region" description="Helical" evidence="4">
    <location>
        <begin position="88"/>
        <end position="107"/>
    </location>
</feature>
<dbReference type="PROSITE" id="PS50042">
    <property type="entry name" value="CNMP_BINDING_3"/>
    <property type="match status" value="2"/>
</dbReference>
<sequence>MIKSVFQRLFGRGQANIKSVLPSVVLLTVFYTVIMMSSVMGSAAADTLFLSHYDIAKLSYMYLYITVAVVLVGIFFQKVSERVSPYHLLVGSILGVGGFVLLTGLVLKTGVAWIYPVMFVGYEANTVLLTMAFFTFMATVLDARNAKRYIGTVAAGGVAGTIIGGFATSSLAPFFGTELLIYVYAALVVFGIWFVRGLQRKASHGGSETSDHRPQEKQASEPSPPHGNPFKQLPILKYIAIIIGTISVAITLTDYQFKMTLGQSLSEAELASFLGMFYSVTGVIAFVFQVFVSTRLLTRYGIVPAFLVMPLSMLFSSIAFFLAPVLLTAVVLKASYRAFAETIHQSVHELMYFPIPAHLRGKAKGLVGGVIDYGMSGVAALLLIIMADKISLTSFSIIAALMLFIAVLAIFPAKREYVQMLLATLRKKQGDMGDLDLSLIQAPLLAKIMEDHNRTDTERLHAFRLLAQIPQYSMERYLAALLANSPQTLQFEVLEYMERAGKPQWTPYLQPLLQTDNSLLLAKVIQTLAASADKRNTTLFASFLEHPATEVRIAAIYGLIKQGSPDETLYESLQRQMQSPDKQTRRHAITAAGKLADPRLLPDVLVQLGESRLQKETLAALALFPLDALLHHLQHEWDKPHADETIRLYTAKILAQHPSGEAYRFLQQTYQKASTRIRASIAEAMFKLYDYRGEEQDSLSAMIEAEARHVQHGLYALQALSLRSTPEMALHSDALLQDKKTAMGNLFALLSLLYDKRMIETIAFNLESGDMRQKGNALEAMDNLLQKQHRGSIMPVILANYDNQRVMVKSENQAWTDLYEKADDWLKICLLHLCALDPAFARMNGIRPLTREEEERITQVGFLKQASSFSELPGYILAKLAADLQKKEVQPKTTIIQQGEIGDALYLILQGEVQVVRDGRRVERLGEGELFGEMSLFDHVRRTATVFSETTATLGVIGKDAFYDLVSSNLELAISFASMLSKRIRRLNEESHSSQVDIREDSHSDVTGVSPLVRKSAEDKEASSLTEKMMILLKVDLFASFSHTQLAALVELTEEVTVQAGETILRYGEPGDALYGIISGRVSVERDGRKMAELHQGDVIGEMALLERAPRSASVTALETSVLVKIRDEVFYDFCYGDESVIRSMIESLASRLRSMQGRNMRRGAIG</sequence>
<dbReference type="Pfam" id="PF07690">
    <property type="entry name" value="MFS_1"/>
    <property type="match status" value="1"/>
</dbReference>
<dbReference type="InterPro" id="IPR000595">
    <property type="entry name" value="cNMP-bd_dom"/>
</dbReference>
<comment type="caution">
    <text evidence="6">The sequence shown here is derived from an EMBL/GenBank/DDBJ whole genome shotgun (WGS) entry which is preliminary data.</text>
</comment>
<dbReference type="PROSITE" id="PS00889">
    <property type="entry name" value="CNMP_BINDING_2"/>
    <property type="match status" value="2"/>
</dbReference>
<feature type="region of interest" description="Disordered" evidence="3">
    <location>
        <begin position="204"/>
        <end position="229"/>
    </location>
</feature>
<keyword evidence="4" id="KW-0472">Membrane</keyword>
<dbReference type="Gene3D" id="1.25.10.10">
    <property type="entry name" value="Leucine-rich Repeat Variant"/>
    <property type="match status" value="1"/>
</dbReference>
<dbReference type="SUPFAM" id="SSF103473">
    <property type="entry name" value="MFS general substrate transporter"/>
    <property type="match status" value="1"/>
</dbReference>
<dbReference type="InterPro" id="IPR016024">
    <property type="entry name" value="ARM-type_fold"/>
</dbReference>
<dbReference type="PANTHER" id="PTHR23011">
    <property type="entry name" value="CYCLIC NUCLEOTIDE-BINDING DOMAIN CONTAINING PROTEIN"/>
    <property type="match status" value="1"/>
</dbReference>
<feature type="transmembrane region" description="Helical" evidence="4">
    <location>
        <begin position="179"/>
        <end position="195"/>
    </location>
</feature>
<keyword evidence="4" id="KW-0812">Transmembrane</keyword>
<feature type="domain" description="Cyclic nucleotide-binding" evidence="5">
    <location>
        <begin position="1037"/>
        <end position="1152"/>
    </location>
</feature>
<organism evidence="6 7">
    <name type="scientific">Brevibacillus panacihumi</name>
    <dbReference type="NCBI Taxonomy" id="497735"/>
    <lineage>
        <taxon>Bacteria</taxon>
        <taxon>Bacillati</taxon>
        <taxon>Bacillota</taxon>
        <taxon>Bacilli</taxon>
        <taxon>Bacillales</taxon>
        <taxon>Paenibacillaceae</taxon>
        <taxon>Brevibacillus</taxon>
    </lineage>
</organism>
<evidence type="ECO:0000313" key="6">
    <source>
        <dbReference type="EMBL" id="RNB82897.1"/>
    </source>
</evidence>
<dbReference type="Pfam" id="PF00027">
    <property type="entry name" value="cNMP_binding"/>
    <property type="match status" value="2"/>
</dbReference>
<dbReference type="CDD" id="cd06174">
    <property type="entry name" value="MFS"/>
    <property type="match status" value="1"/>
</dbReference>
<feature type="transmembrane region" description="Helical" evidence="4">
    <location>
        <begin position="304"/>
        <end position="327"/>
    </location>
</feature>
<dbReference type="Gene3D" id="2.60.120.10">
    <property type="entry name" value="Jelly Rolls"/>
    <property type="match status" value="2"/>
</dbReference>
<dbReference type="RefSeq" id="WP_122912517.1">
    <property type="nucleotide sequence ID" value="NZ_RHHT01000008.1"/>
</dbReference>
<proteinExistence type="predicted"/>
<protein>
    <submittedName>
        <fullName evidence="6">MFS transporter</fullName>
    </submittedName>
</protein>
<dbReference type="PANTHER" id="PTHR23011:SF28">
    <property type="entry name" value="CYCLIC NUCLEOTIDE-BINDING DOMAIN CONTAINING PROTEIN"/>
    <property type="match status" value="1"/>
</dbReference>
<dbReference type="EMBL" id="RHHT01000008">
    <property type="protein sequence ID" value="RNB82897.1"/>
    <property type="molecule type" value="Genomic_DNA"/>
</dbReference>
<keyword evidence="2" id="KW-0010">Activator</keyword>
<evidence type="ECO:0000256" key="4">
    <source>
        <dbReference type="SAM" id="Phobius"/>
    </source>
</evidence>
<reference evidence="6 7" key="1">
    <citation type="submission" date="2018-10" db="EMBL/GenBank/DDBJ databases">
        <title>Phylogenomics of Brevibacillus.</title>
        <authorList>
            <person name="Dunlap C."/>
        </authorList>
    </citation>
    <scope>NUCLEOTIDE SEQUENCE [LARGE SCALE GENOMIC DNA]</scope>
    <source>
        <strain evidence="6 7">JCM 15085</strain>
    </source>
</reference>
<gene>
    <name evidence="6" type="ORF">EDM58_05800</name>
</gene>
<dbReference type="InterPro" id="IPR018490">
    <property type="entry name" value="cNMP-bd_dom_sf"/>
</dbReference>
<feature type="transmembrane region" description="Helical" evidence="4">
    <location>
        <begin position="113"/>
        <end position="137"/>
    </location>
</feature>
<feature type="transmembrane region" description="Helical" evidence="4">
    <location>
        <begin position="366"/>
        <end position="385"/>
    </location>
</feature>
<dbReference type="InterPro" id="IPR011989">
    <property type="entry name" value="ARM-like"/>
</dbReference>
<dbReference type="CDD" id="cd00038">
    <property type="entry name" value="CAP_ED"/>
    <property type="match status" value="2"/>
</dbReference>
<dbReference type="InterPro" id="IPR018488">
    <property type="entry name" value="cNMP-bd_CS"/>
</dbReference>
<evidence type="ECO:0000256" key="1">
    <source>
        <dbReference type="ARBA" id="ARBA00004651"/>
    </source>
</evidence>
<evidence type="ECO:0000259" key="5">
    <source>
        <dbReference type="PROSITE" id="PS50042"/>
    </source>
</evidence>
<evidence type="ECO:0000256" key="2">
    <source>
        <dbReference type="ARBA" id="ARBA00023159"/>
    </source>
</evidence>
<dbReference type="PROSITE" id="PS00888">
    <property type="entry name" value="CNMP_BINDING_1"/>
    <property type="match status" value="1"/>
</dbReference>